<feature type="transmembrane region" description="Helical" evidence="4">
    <location>
        <begin position="295"/>
        <end position="316"/>
    </location>
</feature>
<feature type="transmembrane region" description="Helical" evidence="4">
    <location>
        <begin position="114"/>
        <end position="134"/>
    </location>
</feature>
<keyword evidence="1" id="KW-0677">Repeat</keyword>
<evidence type="ECO:0000313" key="6">
    <source>
        <dbReference type="Proteomes" id="UP000238701"/>
    </source>
</evidence>
<feature type="transmembrane region" description="Helical" evidence="4">
    <location>
        <begin position="224"/>
        <end position="243"/>
    </location>
</feature>
<name>A0A2U3L4U2_9BACT</name>
<feature type="repeat" description="TPR" evidence="3">
    <location>
        <begin position="503"/>
        <end position="536"/>
    </location>
</feature>
<feature type="transmembrane region" description="Helical" evidence="4">
    <location>
        <begin position="328"/>
        <end position="347"/>
    </location>
</feature>
<evidence type="ECO:0000256" key="1">
    <source>
        <dbReference type="ARBA" id="ARBA00022737"/>
    </source>
</evidence>
<protein>
    <submittedName>
        <fullName evidence="5">TPR repeat protein</fullName>
    </submittedName>
</protein>
<evidence type="ECO:0000256" key="2">
    <source>
        <dbReference type="ARBA" id="ARBA00022803"/>
    </source>
</evidence>
<feature type="transmembrane region" description="Helical" evidence="4">
    <location>
        <begin position="154"/>
        <end position="173"/>
    </location>
</feature>
<dbReference type="SUPFAM" id="SSF48452">
    <property type="entry name" value="TPR-like"/>
    <property type="match status" value="1"/>
</dbReference>
<organism evidence="5 6">
    <name type="scientific">Candidatus Sulfotelmatobacter kueseliae</name>
    <dbReference type="NCBI Taxonomy" id="2042962"/>
    <lineage>
        <taxon>Bacteria</taxon>
        <taxon>Pseudomonadati</taxon>
        <taxon>Acidobacteriota</taxon>
        <taxon>Terriglobia</taxon>
        <taxon>Terriglobales</taxon>
        <taxon>Candidatus Korobacteraceae</taxon>
        <taxon>Candidatus Sulfotelmatobacter</taxon>
    </lineage>
</organism>
<dbReference type="PANTHER" id="PTHR44943:SF8">
    <property type="entry name" value="TPR REPEAT-CONTAINING PROTEIN MJ0263"/>
    <property type="match status" value="1"/>
</dbReference>
<evidence type="ECO:0000256" key="3">
    <source>
        <dbReference type="PROSITE-ProRule" id="PRU00339"/>
    </source>
</evidence>
<dbReference type="EMBL" id="OMOD01000165">
    <property type="protein sequence ID" value="SPF46924.1"/>
    <property type="molecule type" value="Genomic_DNA"/>
</dbReference>
<evidence type="ECO:0000256" key="4">
    <source>
        <dbReference type="SAM" id="Phobius"/>
    </source>
</evidence>
<dbReference type="InterPro" id="IPR019734">
    <property type="entry name" value="TPR_rpt"/>
</dbReference>
<sequence length="743" mass="82718">MGKFRQNPKEQAGPGSNHLWIYNPWLDLIVGCGAWSAPLLALAYFSLASSTRAWSVAFYGLALFFNYPHYMATLYRAYHRAEDFHKYRVFTVHITALVLLTLVASHFWLRLLPWIFTIYLTWSPWHYSGQNYGLFMMFARRAGAEPDKITQRSLYGAFIASYLILFLGFHTGPSSDPLFVSLGIPAVISRWEQIALVLVFIVLSAVGLSRLARETGWKKLTPSLTLFSSQFLWFLLPAAISLVRGLEIPQNRYSTGVLAVMHSAQYLWITSYYARREAAREGNSAGEQLHNWRPLAYFGALIIGGIALFVPGPWLASRAFHHDFTASFLIFTALVNIHHFILDGAIWKLRDGRIAALLLNSRGRISDAAAETGVRFAAAGRWLAGSTAGARALRVGAALVLLVWGTVDQARYYLALRGDDLRDLERAAALNSYDSLVETRLGHRAMEEGQLPEAEAAWKRAIRINPSDPAPRQALLQFLIDQNRYDEAYDLTQASLKYAPKDANLLVDRGLLALKRGHADEALADWDRAITADPDQINAHLYLATELDREGKAQAAVAHYTTLLEKIARGPAQNRPAPAQVIAVLLRMADCQIRLSQIDRAVKSYQLAEKLAAQTGQAKLASVADVDEAALQLKSGRFRDAMLLYQHALKLDDAIHDSSASAQDWFSFSRFLDEAGFSPRLAYAGLVKSQQITQSLPNTTVPESLTEARKQLEKELEKRLGTAAAAVRRDPEPALNEALALRP</sequence>
<keyword evidence="4" id="KW-0812">Transmembrane</keyword>
<proteinExistence type="predicted"/>
<dbReference type="OrthoDB" id="174931at2"/>
<feature type="transmembrane region" description="Helical" evidence="4">
    <location>
        <begin position="193"/>
        <end position="212"/>
    </location>
</feature>
<keyword evidence="4" id="KW-1133">Transmembrane helix</keyword>
<dbReference type="SMART" id="SM00028">
    <property type="entry name" value="TPR"/>
    <property type="match status" value="6"/>
</dbReference>
<dbReference type="Gene3D" id="1.25.40.10">
    <property type="entry name" value="Tetratricopeptide repeat domain"/>
    <property type="match status" value="1"/>
</dbReference>
<feature type="transmembrane region" description="Helical" evidence="4">
    <location>
        <begin position="25"/>
        <end position="47"/>
    </location>
</feature>
<feature type="repeat" description="TPR" evidence="3">
    <location>
        <begin position="435"/>
        <end position="468"/>
    </location>
</feature>
<dbReference type="AlphaFoldDB" id="A0A2U3L4U2"/>
<accession>A0A2U3L4U2</accession>
<gene>
    <name evidence="5" type="ORF">SBA1_690021</name>
</gene>
<dbReference type="Proteomes" id="UP000238701">
    <property type="component" value="Unassembled WGS sequence"/>
</dbReference>
<keyword evidence="4" id="KW-0472">Membrane</keyword>
<dbReference type="InterPro" id="IPR011990">
    <property type="entry name" value="TPR-like_helical_dom_sf"/>
</dbReference>
<evidence type="ECO:0000313" key="5">
    <source>
        <dbReference type="EMBL" id="SPF46924.1"/>
    </source>
</evidence>
<reference evidence="6" key="1">
    <citation type="submission" date="2018-02" db="EMBL/GenBank/DDBJ databases">
        <authorList>
            <person name="Hausmann B."/>
        </authorList>
    </citation>
    <scope>NUCLEOTIDE SEQUENCE [LARGE SCALE GENOMIC DNA]</scope>
    <source>
        <strain evidence="6">Peat soil MAG SbA1</strain>
    </source>
</reference>
<dbReference type="PROSITE" id="PS50005">
    <property type="entry name" value="TPR"/>
    <property type="match status" value="2"/>
</dbReference>
<feature type="transmembrane region" description="Helical" evidence="4">
    <location>
        <begin position="53"/>
        <end position="75"/>
    </location>
</feature>
<feature type="transmembrane region" description="Helical" evidence="4">
    <location>
        <begin position="87"/>
        <end position="108"/>
    </location>
</feature>
<dbReference type="PANTHER" id="PTHR44943">
    <property type="entry name" value="CELLULOSE SYNTHASE OPERON PROTEIN C"/>
    <property type="match status" value="1"/>
</dbReference>
<keyword evidence="2 3" id="KW-0802">TPR repeat</keyword>
<dbReference type="Pfam" id="PF14559">
    <property type="entry name" value="TPR_19"/>
    <property type="match status" value="1"/>
</dbReference>
<dbReference type="InterPro" id="IPR051685">
    <property type="entry name" value="Ycf3/AcsC/BcsC/TPR_MFPF"/>
</dbReference>